<gene>
    <name evidence="1" type="ORF">MNBD_CHLOROFLEXI01-2490</name>
</gene>
<dbReference type="PANTHER" id="PTHR43143:SF1">
    <property type="entry name" value="SERINE_THREONINE-PROTEIN PHOSPHATASE CPPED1"/>
    <property type="match status" value="1"/>
</dbReference>
<dbReference type="PANTHER" id="PTHR43143">
    <property type="entry name" value="METALLOPHOSPHOESTERASE, CALCINEURIN SUPERFAMILY"/>
    <property type="match status" value="1"/>
</dbReference>
<accession>A0A3B0VFI7</accession>
<proteinExistence type="predicted"/>
<dbReference type="SUPFAM" id="SSF56300">
    <property type="entry name" value="Metallo-dependent phosphatases"/>
    <property type="match status" value="1"/>
</dbReference>
<organism evidence="1">
    <name type="scientific">hydrothermal vent metagenome</name>
    <dbReference type="NCBI Taxonomy" id="652676"/>
    <lineage>
        <taxon>unclassified sequences</taxon>
        <taxon>metagenomes</taxon>
        <taxon>ecological metagenomes</taxon>
    </lineage>
</organism>
<feature type="non-terminal residue" evidence="1">
    <location>
        <position position="1"/>
    </location>
</feature>
<evidence type="ECO:0000313" key="1">
    <source>
        <dbReference type="EMBL" id="VAW30766.1"/>
    </source>
</evidence>
<dbReference type="InterPro" id="IPR029052">
    <property type="entry name" value="Metallo-depent_PP-like"/>
</dbReference>
<feature type="non-terminal residue" evidence="1">
    <location>
        <position position="391"/>
    </location>
</feature>
<protein>
    <submittedName>
        <fullName evidence="1">Uncharacterized protein</fullName>
    </submittedName>
</protein>
<name>A0A3B0VFI7_9ZZZZ</name>
<dbReference type="AlphaFoldDB" id="A0A3B0VFI7"/>
<dbReference type="Gene3D" id="3.60.21.10">
    <property type="match status" value="1"/>
</dbReference>
<dbReference type="InterPro" id="IPR051918">
    <property type="entry name" value="STPP_CPPED1"/>
</dbReference>
<sequence length="391" mass="44220">KPNAWLPAPVVTEDSHHIFSKHWGSLYQAFTIKTCRFVCLDTLVMNSGFKREREQHVWLENELRLAKEAGLRIFICMHYPLFICDPHEPTHYDSIAEPARSWLLALFQQYGVEAVFSGHVHNVFVGLHENTTYYSVPSMAFVRPEYSELATIGPGDEYGRNDTAKLGFFLVRVYADRHEILPVRTYGAGSLEVDFPQVEPYQMIGKPSQMLGFTLRRGWGRRVELAADGLDEFTRKEAYRDALLLALFELGVTSLRVPFADLANADVRQRLADFVRLGFEFTVYSLDVPDEATLAIMAEYGRLIKNWEIIFPEQAAAQMGIAIQHAQAVFAGQLFIAPVVPIKEDDGDGKSFQHFASHGFSPTQADKAESWLSVIGHSNDIGLTFRVSPWD</sequence>
<reference evidence="1" key="1">
    <citation type="submission" date="2018-06" db="EMBL/GenBank/DDBJ databases">
        <authorList>
            <person name="Zhirakovskaya E."/>
        </authorList>
    </citation>
    <scope>NUCLEOTIDE SEQUENCE</scope>
</reference>
<dbReference type="EMBL" id="UOEU01000082">
    <property type="protein sequence ID" value="VAW30766.1"/>
    <property type="molecule type" value="Genomic_DNA"/>
</dbReference>